<dbReference type="RefSeq" id="WP_079665828.1">
    <property type="nucleotide sequence ID" value="NZ_FUYZ01000001.1"/>
</dbReference>
<organism evidence="3 4">
    <name type="scientific">Soonwooa buanensis</name>
    <dbReference type="NCBI Taxonomy" id="619805"/>
    <lineage>
        <taxon>Bacteria</taxon>
        <taxon>Pseudomonadati</taxon>
        <taxon>Bacteroidota</taxon>
        <taxon>Flavobacteriia</taxon>
        <taxon>Flavobacteriales</taxon>
        <taxon>Weeksellaceae</taxon>
        <taxon>Chryseobacterium group</taxon>
        <taxon>Soonwooa</taxon>
    </lineage>
</organism>
<feature type="domain" description="Secretion system C-terminal sorting" evidence="2">
    <location>
        <begin position="418"/>
        <end position="483"/>
    </location>
</feature>
<protein>
    <submittedName>
        <fullName evidence="3">Por secretion system C-terminal sorting domain-containing protein</fullName>
    </submittedName>
</protein>
<dbReference type="InterPro" id="IPR026444">
    <property type="entry name" value="Secre_tail"/>
</dbReference>
<keyword evidence="1" id="KW-0732">Signal</keyword>
<evidence type="ECO:0000313" key="3">
    <source>
        <dbReference type="EMBL" id="SKB66117.1"/>
    </source>
</evidence>
<dbReference type="Proteomes" id="UP000191112">
    <property type="component" value="Unassembled WGS sequence"/>
</dbReference>
<name>A0A1T5D3C2_9FLAO</name>
<dbReference type="Pfam" id="PF18962">
    <property type="entry name" value="Por_Secre_tail"/>
    <property type="match status" value="1"/>
</dbReference>
<evidence type="ECO:0000259" key="2">
    <source>
        <dbReference type="Pfam" id="PF18962"/>
    </source>
</evidence>
<dbReference type="NCBIfam" id="TIGR04534">
    <property type="entry name" value="ELWxxDGT_rpt"/>
    <property type="match status" value="3"/>
</dbReference>
<proteinExistence type="predicted"/>
<evidence type="ECO:0000313" key="4">
    <source>
        <dbReference type="Proteomes" id="UP000191112"/>
    </source>
</evidence>
<dbReference type="SUPFAM" id="SSF82171">
    <property type="entry name" value="DPP6 N-terminal domain-like"/>
    <property type="match status" value="1"/>
</dbReference>
<evidence type="ECO:0000256" key="1">
    <source>
        <dbReference type="ARBA" id="ARBA00022729"/>
    </source>
</evidence>
<dbReference type="EMBL" id="FUYZ01000001">
    <property type="protein sequence ID" value="SKB66117.1"/>
    <property type="molecule type" value="Genomic_DNA"/>
</dbReference>
<dbReference type="STRING" id="619805.SAMN05660477_00563"/>
<accession>A0A1T5D3C2</accession>
<reference evidence="3 4" key="1">
    <citation type="submission" date="2017-02" db="EMBL/GenBank/DDBJ databases">
        <authorList>
            <person name="Peterson S.W."/>
        </authorList>
    </citation>
    <scope>NUCLEOTIDE SEQUENCE [LARGE SCALE GENOMIC DNA]</scope>
    <source>
        <strain evidence="3 4">DSM 22323</strain>
    </source>
</reference>
<sequence length="484" mass="51985">MKKIYLSIFMLTVGMYQSQSLVLVKDIRPGSSSGNAANFITYNNKLYFSATDGVSGTELWESDGTEAGTKMVQDFNAGSGNFNPNSFVEKQGELFFAGGIGSMPSGVELYKYSPSNGISLFADIKEGSASSSPNQLQLSPDKSTIYFRANDVASTSARVYKTNGVTAPTAISSNFISSSPLLVIDDVIFAAGGTDTSNIELYKSEGGEFSLIKDIRVSGSSSPSNFYYSPTFNKMFFTARSDENGTEPWMTDGTPQGTILLKDINKSGQDQATTNAGISQFIDYNGKLYFAANNGVTGSELWVSDGTADGTQILKDIIPGTTGSNPSTFVEHQGLLYFVANDATAGRELFVTDGTSENTRMVLDINPGVNGSSISDIISFNDKLYVVATADTTIGKELYEVKDPTLSTGTVLVSKIKVFPNPSNGDFRISANNYQTYKIYDFAGKLVKSGIVDKQEIKSGVKTGQYILVLEGDNTKESTTIIIK</sequence>
<dbReference type="AlphaFoldDB" id="A0A1T5D3C2"/>
<dbReference type="OrthoDB" id="1489153at2"/>
<dbReference type="NCBIfam" id="TIGR04183">
    <property type="entry name" value="Por_Secre_tail"/>
    <property type="match status" value="1"/>
</dbReference>
<keyword evidence="4" id="KW-1185">Reference proteome</keyword>
<gene>
    <name evidence="3" type="ORF">SAMN05660477_00563</name>
</gene>
<dbReference type="InterPro" id="IPR030916">
    <property type="entry name" value="ELWxxDGT_rpt"/>
</dbReference>